<reference evidence="2 3" key="1">
    <citation type="journal article" date="2018" name="Nat. Ecol. Evol.">
        <title>Pezizomycetes genomes reveal the molecular basis of ectomycorrhizal truffle lifestyle.</title>
        <authorList>
            <person name="Murat C."/>
            <person name="Payen T."/>
            <person name="Noel B."/>
            <person name="Kuo A."/>
            <person name="Morin E."/>
            <person name="Chen J."/>
            <person name="Kohler A."/>
            <person name="Krizsan K."/>
            <person name="Balestrini R."/>
            <person name="Da Silva C."/>
            <person name="Montanini B."/>
            <person name="Hainaut M."/>
            <person name="Levati E."/>
            <person name="Barry K.W."/>
            <person name="Belfiori B."/>
            <person name="Cichocki N."/>
            <person name="Clum A."/>
            <person name="Dockter R.B."/>
            <person name="Fauchery L."/>
            <person name="Guy J."/>
            <person name="Iotti M."/>
            <person name="Le Tacon F."/>
            <person name="Lindquist E.A."/>
            <person name="Lipzen A."/>
            <person name="Malagnac F."/>
            <person name="Mello A."/>
            <person name="Molinier V."/>
            <person name="Miyauchi S."/>
            <person name="Poulain J."/>
            <person name="Riccioni C."/>
            <person name="Rubini A."/>
            <person name="Sitrit Y."/>
            <person name="Splivallo R."/>
            <person name="Traeger S."/>
            <person name="Wang M."/>
            <person name="Zifcakova L."/>
            <person name="Wipf D."/>
            <person name="Zambonelli A."/>
            <person name="Paolocci F."/>
            <person name="Nowrousian M."/>
            <person name="Ottonello S."/>
            <person name="Baldrian P."/>
            <person name="Spatafora J.W."/>
            <person name="Henrissat B."/>
            <person name="Nagy L.G."/>
            <person name="Aury J.M."/>
            <person name="Wincker P."/>
            <person name="Grigoriev I.V."/>
            <person name="Bonfante P."/>
            <person name="Martin F.M."/>
        </authorList>
    </citation>
    <scope>NUCLEOTIDE SEQUENCE [LARGE SCALE GENOMIC DNA]</scope>
    <source>
        <strain evidence="2 3">120613-1</strain>
    </source>
</reference>
<dbReference type="Proteomes" id="UP000276215">
    <property type="component" value="Unassembled WGS sequence"/>
</dbReference>
<proteinExistence type="predicted"/>
<dbReference type="EMBL" id="ML120442">
    <property type="protein sequence ID" value="RPA94169.1"/>
    <property type="molecule type" value="Genomic_DNA"/>
</dbReference>
<feature type="compositionally biased region" description="Polar residues" evidence="1">
    <location>
        <begin position="127"/>
        <end position="136"/>
    </location>
</feature>
<protein>
    <recommendedName>
        <fullName evidence="4">Cyclin N-terminal domain-containing protein</fullName>
    </recommendedName>
</protein>
<dbReference type="Gene3D" id="1.10.472.10">
    <property type="entry name" value="Cyclin-like"/>
    <property type="match status" value="1"/>
</dbReference>
<dbReference type="SUPFAM" id="SSF47954">
    <property type="entry name" value="Cyclin-like"/>
    <property type="match status" value="1"/>
</dbReference>
<feature type="region of interest" description="Disordered" evidence="1">
    <location>
        <begin position="331"/>
        <end position="353"/>
    </location>
</feature>
<sequence>MPRRNTHSLVLALPPRLPSSPSSIAGLYSSSRAFNNSLPQLSAPCTTLPPLLPLLSSELPTTASDTNIVSQSVPCLPTVFRLGLITPDTPAFHFHGDREEEAHDIKRLRSSQAQKEGTPDIMDSHIPTPTLTNSPGSPLEMEYSYEEFERYLPLSNFPTPPLSDPSSPEPLAGLGSEDVLSPELYGPASYLCSMLPKNASREAPSIHLLQSILQRANVTMEVVGLASCILDCLSGQFVRRWRQEYCAAEGSAERCEVLAVAALCIALKFLEDTSLSSKMWARDICGDRFSPRMLSITERLILGDVGFSIAGICTAELIQYSINEMKRHSKTAPKTKRLSCPAAAESSPSKQFTKTTFPRLSELDSFVNDGTLVDLPVSIS</sequence>
<feature type="region of interest" description="Disordered" evidence="1">
    <location>
        <begin position="109"/>
        <end position="137"/>
    </location>
</feature>
<evidence type="ECO:0000313" key="3">
    <source>
        <dbReference type="Proteomes" id="UP000276215"/>
    </source>
</evidence>
<gene>
    <name evidence="2" type="ORF">L873DRAFT_1702831</name>
</gene>
<dbReference type="InterPro" id="IPR036915">
    <property type="entry name" value="Cyclin-like_sf"/>
</dbReference>
<accession>A0A3N4J7A1</accession>
<dbReference type="AlphaFoldDB" id="A0A3N4J7A1"/>
<keyword evidence="3" id="KW-1185">Reference proteome</keyword>
<dbReference type="OrthoDB" id="3877279at2759"/>
<dbReference type="CDD" id="cd20557">
    <property type="entry name" value="CYCLIN_ScPCL1-like"/>
    <property type="match status" value="1"/>
</dbReference>
<evidence type="ECO:0000256" key="1">
    <source>
        <dbReference type="SAM" id="MobiDB-lite"/>
    </source>
</evidence>
<organism evidence="2 3">
    <name type="scientific">Choiromyces venosus 120613-1</name>
    <dbReference type="NCBI Taxonomy" id="1336337"/>
    <lineage>
        <taxon>Eukaryota</taxon>
        <taxon>Fungi</taxon>
        <taxon>Dikarya</taxon>
        <taxon>Ascomycota</taxon>
        <taxon>Pezizomycotina</taxon>
        <taxon>Pezizomycetes</taxon>
        <taxon>Pezizales</taxon>
        <taxon>Tuberaceae</taxon>
        <taxon>Choiromyces</taxon>
    </lineage>
</organism>
<evidence type="ECO:0000313" key="2">
    <source>
        <dbReference type="EMBL" id="RPA94169.1"/>
    </source>
</evidence>
<evidence type="ECO:0008006" key="4">
    <source>
        <dbReference type="Google" id="ProtNLM"/>
    </source>
</evidence>
<name>A0A3N4J7A1_9PEZI</name>